<feature type="region of interest" description="Disordered" evidence="1">
    <location>
        <begin position="189"/>
        <end position="212"/>
    </location>
</feature>
<gene>
    <name evidence="2" type="ORF">SODALDRAFT_90681</name>
</gene>
<name>A0A3N2Q0Q5_SODAK</name>
<dbReference type="AlphaFoldDB" id="A0A3N2Q0Q5"/>
<keyword evidence="3" id="KW-1185">Reference proteome</keyword>
<dbReference type="Proteomes" id="UP000272025">
    <property type="component" value="Unassembled WGS sequence"/>
</dbReference>
<organism evidence="2 3">
    <name type="scientific">Sodiomyces alkalinus (strain CBS 110278 / VKM F-3762 / F11)</name>
    <name type="common">Alkaliphilic filamentous fungus</name>
    <dbReference type="NCBI Taxonomy" id="1314773"/>
    <lineage>
        <taxon>Eukaryota</taxon>
        <taxon>Fungi</taxon>
        <taxon>Dikarya</taxon>
        <taxon>Ascomycota</taxon>
        <taxon>Pezizomycotina</taxon>
        <taxon>Sordariomycetes</taxon>
        <taxon>Hypocreomycetidae</taxon>
        <taxon>Glomerellales</taxon>
        <taxon>Plectosphaerellaceae</taxon>
        <taxon>Sodiomyces</taxon>
    </lineage>
</organism>
<sequence>MTPEQSIQYIHRLDWHSPGCCRKSSGTRINRLSQYRTSLLSTARVAFQFCSLVTFPTISILPLNLAPFLPDPSFFLLMLNIAQDREGTVCGTPETATCTSVYLLHGGRDGHEYPPSVLIHTLSMASNGHTSITKQKGTILNDLPRIRTKYGYFVVYISGAPFPARPPSRLDPMLARFLLRAGVSTSVLRERRPSKRSCPIHPPQSQSHQESNPVLHQPLLLHTRTLYGVLNISSPSARSTPPCRLHVHILQASNLRPQFQPTPRSSPYAPLSFWLIFPQQAAWLNSNESTAVALPANAPQPQSN</sequence>
<accession>A0A3N2Q0Q5</accession>
<reference evidence="2 3" key="1">
    <citation type="journal article" date="2018" name="Mol. Ecol.">
        <title>The obligate alkalophilic soda-lake fungus Sodiomyces alkalinus has shifted to a protein diet.</title>
        <authorList>
            <person name="Grum-Grzhimaylo A.A."/>
            <person name="Falkoski D.L."/>
            <person name="van den Heuvel J."/>
            <person name="Valero-Jimenez C.A."/>
            <person name="Min B."/>
            <person name="Choi I.G."/>
            <person name="Lipzen A."/>
            <person name="Daum C.G."/>
            <person name="Aanen D.K."/>
            <person name="Tsang A."/>
            <person name="Henrissat B."/>
            <person name="Bilanenko E.N."/>
            <person name="de Vries R.P."/>
            <person name="van Kan J.A.L."/>
            <person name="Grigoriev I.V."/>
            <person name="Debets A.J.M."/>
        </authorList>
    </citation>
    <scope>NUCLEOTIDE SEQUENCE [LARGE SCALE GENOMIC DNA]</scope>
    <source>
        <strain evidence="2 3">F11</strain>
    </source>
</reference>
<evidence type="ECO:0000256" key="1">
    <source>
        <dbReference type="SAM" id="MobiDB-lite"/>
    </source>
</evidence>
<dbReference type="GeneID" id="39584248"/>
<protein>
    <submittedName>
        <fullName evidence="2">Uncharacterized protein</fullName>
    </submittedName>
</protein>
<dbReference type="EMBL" id="ML119052">
    <property type="protein sequence ID" value="ROT40195.1"/>
    <property type="molecule type" value="Genomic_DNA"/>
</dbReference>
<feature type="compositionally biased region" description="Polar residues" evidence="1">
    <location>
        <begin position="203"/>
        <end position="212"/>
    </location>
</feature>
<evidence type="ECO:0000313" key="2">
    <source>
        <dbReference type="EMBL" id="ROT40195.1"/>
    </source>
</evidence>
<evidence type="ECO:0000313" key="3">
    <source>
        <dbReference type="Proteomes" id="UP000272025"/>
    </source>
</evidence>
<proteinExistence type="predicted"/>
<dbReference type="RefSeq" id="XP_028468001.1">
    <property type="nucleotide sequence ID" value="XM_028615771.1"/>
</dbReference>